<reference evidence="9" key="1">
    <citation type="journal article" name="DNA Res.">
        <title>The physiological potential of anammox bacteria as revealed by their core genome structure.</title>
        <authorList>
            <person name="Okubo T."/>
            <person name="Toyoda A."/>
            <person name="Fukuhara K."/>
            <person name="Uchiyama I."/>
            <person name="Harigaya Y."/>
            <person name="Kuroiwa M."/>
            <person name="Suzuki T."/>
            <person name="Murakami Y."/>
            <person name="Suwa Y."/>
            <person name="Takami H."/>
        </authorList>
    </citation>
    <scope>NUCLEOTIDE SEQUENCE</scope>
    <source>
        <strain evidence="9">317325-2</strain>
    </source>
</reference>
<dbReference type="Proteomes" id="UP000662873">
    <property type="component" value="Chromosome"/>
</dbReference>
<evidence type="ECO:0000256" key="6">
    <source>
        <dbReference type="ARBA" id="ARBA00023295"/>
    </source>
</evidence>
<dbReference type="Gene3D" id="3.40.50.720">
    <property type="entry name" value="NAD(P)-binding Rossmann-like Domain"/>
    <property type="match status" value="1"/>
</dbReference>
<evidence type="ECO:0000259" key="8">
    <source>
        <dbReference type="Pfam" id="PF21252"/>
    </source>
</evidence>
<comment type="similarity">
    <text evidence="2">Belongs to the Gfo/Idh/MocA family. Glycosyl hydrolase 109 subfamily.</text>
</comment>
<dbReference type="GO" id="GO:0016798">
    <property type="term" value="F:hydrolase activity, acting on glycosyl bonds"/>
    <property type="evidence" value="ECO:0007669"/>
    <property type="project" value="UniProtKB-KW"/>
</dbReference>
<dbReference type="SUPFAM" id="SSF51735">
    <property type="entry name" value="NAD(P)-binding Rossmann-fold domains"/>
    <property type="match status" value="1"/>
</dbReference>
<evidence type="ECO:0000256" key="1">
    <source>
        <dbReference type="ARBA" id="ARBA00001911"/>
    </source>
</evidence>
<feature type="domain" description="Glycosyl hydrolase 109 C-terminal" evidence="8">
    <location>
        <begin position="195"/>
        <end position="351"/>
    </location>
</feature>
<evidence type="ECO:0000313" key="10">
    <source>
        <dbReference type="Proteomes" id="UP000662873"/>
    </source>
</evidence>
<protein>
    <recommendedName>
        <fullName evidence="3">Glycosyl hydrolase family 109 protein</fullName>
    </recommendedName>
</protein>
<evidence type="ECO:0000256" key="3">
    <source>
        <dbReference type="ARBA" id="ARBA00016631"/>
    </source>
</evidence>
<dbReference type="AlphaFoldDB" id="A0A809R4S6"/>
<dbReference type="Pfam" id="PF21252">
    <property type="entry name" value="Glyco_hydro_109_C"/>
    <property type="match status" value="1"/>
</dbReference>
<keyword evidence="5" id="KW-0520">NAD</keyword>
<dbReference type="Gene3D" id="3.30.360.10">
    <property type="entry name" value="Dihydrodipicolinate Reductase, domain 2"/>
    <property type="match status" value="1"/>
</dbReference>
<accession>A0A809R4S6</accession>
<dbReference type="EMBL" id="AP021858">
    <property type="protein sequence ID" value="BBO22593.1"/>
    <property type="molecule type" value="Genomic_DNA"/>
</dbReference>
<dbReference type="InterPro" id="IPR036291">
    <property type="entry name" value="NAD(P)-bd_dom_sf"/>
</dbReference>
<dbReference type="Pfam" id="PF01408">
    <property type="entry name" value="GFO_IDH_MocA"/>
    <property type="match status" value="1"/>
</dbReference>
<evidence type="ECO:0000256" key="5">
    <source>
        <dbReference type="ARBA" id="ARBA00023027"/>
    </source>
</evidence>
<gene>
    <name evidence="9" type="ORF">NPRO_01880</name>
</gene>
<evidence type="ECO:0000313" key="9">
    <source>
        <dbReference type="EMBL" id="BBO22593.1"/>
    </source>
</evidence>
<dbReference type="KEGG" id="npy:NPRO_01880"/>
<organism evidence="9 10">
    <name type="scientific">Candidatus Nitrosymbiomonas proteolyticus</name>
    <dbReference type="NCBI Taxonomy" id="2608984"/>
    <lineage>
        <taxon>Bacteria</taxon>
        <taxon>Bacillati</taxon>
        <taxon>Armatimonadota</taxon>
        <taxon>Armatimonadota incertae sedis</taxon>
        <taxon>Candidatus Nitrosymbiomonas</taxon>
    </lineage>
</organism>
<name>A0A809R4S6_9BACT</name>
<dbReference type="InterPro" id="IPR000683">
    <property type="entry name" value="Gfo/Idh/MocA-like_OxRdtase_N"/>
</dbReference>
<feature type="domain" description="Gfo/Idh/MocA-like oxidoreductase N-terminal" evidence="7">
    <location>
        <begin position="59"/>
        <end position="183"/>
    </location>
</feature>
<dbReference type="PROSITE" id="PS51318">
    <property type="entry name" value="TAT"/>
    <property type="match status" value="1"/>
</dbReference>
<keyword evidence="4" id="KW-0378">Hydrolase</keyword>
<dbReference type="InterPro" id="IPR049303">
    <property type="entry name" value="Glyco_hydro_109_C"/>
</dbReference>
<evidence type="ECO:0000259" key="7">
    <source>
        <dbReference type="Pfam" id="PF01408"/>
    </source>
</evidence>
<evidence type="ECO:0000256" key="2">
    <source>
        <dbReference type="ARBA" id="ARBA00009329"/>
    </source>
</evidence>
<dbReference type="GO" id="GO:0000166">
    <property type="term" value="F:nucleotide binding"/>
    <property type="evidence" value="ECO:0007669"/>
    <property type="project" value="InterPro"/>
</dbReference>
<keyword evidence="6" id="KW-0326">Glycosidase</keyword>
<evidence type="ECO:0000256" key="4">
    <source>
        <dbReference type="ARBA" id="ARBA00022801"/>
    </source>
</evidence>
<dbReference type="PANTHER" id="PTHR43818">
    <property type="entry name" value="BCDNA.GH03377"/>
    <property type="match status" value="1"/>
</dbReference>
<dbReference type="PANTHER" id="PTHR43818:SF1">
    <property type="entry name" value="GLYCOSYL HYDROLASE FAMILY 109 PROTEIN"/>
    <property type="match status" value="1"/>
</dbReference>
<proteinExistence type="inferred from homology"/>
<sequence length="472" mass="52221">MSDKVPRREFLKAAGAASLAAAASVSVGSGGSPKTPRIPESPQKSTMIGYAAPQLDAVRLGFIGVGARGSGHAAQMLALEGVEIKAICDLYKDWADRSAKRCVDAGRPAPTVYVNGSDEYKRLLARDDIDAVIISTPWEEHARMAIDAMKAGKHAFVEVPACVTLEECWELVETSEATRRHCMMMENVNYGREELMVLNMCRMGLLGETLHGEAAYIHDLRGQMHEVQRGTGSWRTVHYTKRNGNLYPTHGFGPVCWYMNVNRGDRLDYLSSVSSNSRVRAEYAKRNFPPDHKWNRMKFVCGDISTTIVRTVMGKTIMVQWDEQLPRPYNRLNLIQGTKGVWGGFPSRLVLEGPAGSDEAGAHLLTKSADSWTQGADLNPFFERYDHPLWKKVAALPSNQGGHGGMDFVMLWRIIYCLRNGLPLDQDVYDAAAWTCISPLSEKSVANRGQSIDIPDFTRGQWASAKPVDLGT</sequence>
<dbReference type="InterPro" id="IPR006311">
    <property type="entry name" value="TAT_signal"/>
</dbReference>
<dbReference type="InterPro" id="IPR050463">
    <property type="entry name" value="Gfo/Idh/MocA_oxidrdct_glycsds"/>
</dbReference>
<comment type="cofactor">
    <cofactor evidence="1">
        <name>NAD(+)</name>
        <dbReference type="ChEBI" id="CHEBI:57540"/>
    </cofactor>
</comment>